<comment type="caution">
    <text evidence="2">The sequence shown here is derived from an EMBL/GenBank/DDBJ whole genome shotgun (WGS) entry which is preliminary data.</text>
</comment>
<dbReference type="RefSeq" id="WP_132248284.1">
    <property type="nucleotide sequence ID" value="NZ_SLWV01000048.1"/>
</dbReference>
<evidence type="ECO:0000313" key="2">
    <source>
        <dbReference type="EMBL" id="TCO68091.1"/>
    </source>
</evidence>
<dbReference type="PROSITE" id="PS51257">
    <property type="entry name" value="PROKAR_LIPOPROTEIN"/>
    <property type="match status" value="1"/>
</dbReference>
<reference evidence="2 3" key="1">
    <citation type="submission" date="2019-03" db="EMBL/GenBank/DDBJ databases">
        <title>Genomic Encyclopedia of Type Strains, Phase IV (KMG-IV): sequencing the most valuable type-strain genomes for metagenomic binning, comparative biology and taxonomic classification.</title>
        <authorList>
            <person name="Goeker M."/>
        </authorList>
    </citation>
    <scope>NUCLEOTIDE SEQUENCE [LARGE SCALE GENOMIC DNA]</scope>
    <source>
        <strain evidence="2 3">DSM 102940</strain>
    </source>
</reference>
<name>A0A4R2K4J2_9FIRM</name>
<dbReference type="OrthoDB" id="6443639at2"/>
<protein>
    <recommendedName>
        <fullName evidence="4">Lipoprotein</fullName>
    </recommendedName>
</protein>
<keyword evidence="3" id="KW-1185">Reference proteome</keyword>
<proteinExistence type="predicted"/>
<organism evidence="2 3">
    <name type="scientific">Marinisporobacter balticus</name>
    <dbReference type="NCBI Taxonomy" id="2018667"/>
    <lineage>
        <taxon>Bacteria</taxon>
        <taxon>Bacillati</taxon>
        <taxon>Bacillota</taxon>
        <taxon>Clostridia</taxon>
        <taxon>Peptostreptococcales</taxon>
        <taxon>Thermotaleaceae</taxon>
        <taxon>Marinisporobacter</taxon>
    </lineage>
</organism>
<sequence>MKRMIVLMMCVLILVACTSQRSTNEKKFTDTIKELRDETEIGLKDITPFEWDTVYSFAPYTSKKMVQEIIGFKAKVSETVSEGMPHFVFVKDKEVVCEIIGYPSNLGININTFRSSINSEDNVVFKVRKETDIVYLIEKTTKLTEDEIWNTIKKREWSTLEDGFAGYGIYFYEKNDTKYALSMIYGSGLPVIHTYKSEVIIKDNIISFDFPNDLIVKGEEKEPVRIGLIYKDDILYFGSKNLKEIYKYNPEYNHYDEFIK</sequence>
<keyword evidence="1" id="KW-0732">Signal</keyword>
<gene>
    <name evidence="2" type="ORF">EV214_1482</name>
</gene>
<feature type="chain" id="PRO_5020215422" description="Lipoprotein" evidence="1">
    <location>
        <begin position="22"/>
        <end position="260"/>
    </location>
</feature>
<evidence type="ECO:0000313" key="3">
    <source>
        <dbReference type="Proteomes" id="UP000294919"/>
    </source>
</evidence>
<evidence type="ECO:0008006" key="4">
    <source>
        <dbReference type="Google" id="ProtNLM"/>
    </source>
</evidence>
<accession>A0A4R2K4J2</accession>
<evidence type="ECO:0000256" key="1">
    <source>
        <dbReference type="SAM" id="SignalP"/>
    </source>
</evidence>
<dbReference type="Proteomes" id="UP000294919">
    <property type="component" value="Unassembled WGS sequence"/>
</dbReference>
<feature type="signal peptide" evidence="1">
    <location>
        <begin position="1"/>
        <end position="21"/>
    </location>
</feature>
<dbReference type="AlphaFoldDB" id="A0A4R2K4J2"/>
<dbReference type="EMBL" id="SLWV01000048">
    <property type="protein sequence ID" value="TCO68091.1"/>
    <property type="molecule type" value="Genomic_DNA"/>
</dbReference>